<comment type="similarity">
    <text evidence="1">Belongs to the PrpF family.</text>
</comment>
<keyword evidence="4" id="KW-1185">Reference proteome</keyword>
<dbReference type="InterPro" id="IPR007400">
    <property type="entry name" value="PrpF-like"/>
</dbReference>
<evidence type="ECO:0000313" key="4">
    <source>
        <dbReference type="Proteomes" id="UP001500460"/>
    </source>
</evidence>
<sequence>MIAYLAQAVGAPTPTLVLDAGPLPRQEDELRTVLTTVRCWLEDHGHGHVLKFALVKPSPHPLFDLDYRFVQGLPGGTDRFDFRGSCGHSILSSVLAADNLGWLPRLSPGNRIRVQVLNNGDHVVCEVDEARRNSGNFTVHFLQGDGIPLGELLLTGQARQMLMTADGMQEASLVATGNPYVFVDAASLGMATQQELFTAGETLYDRLLRIRTAASAVLGWPPESVFPKIAAVGAYTPGRLSVRAISVPSWHPTLALTGATCLAAAAAIPGTVPARLLQQAGITADDITIDTPASTTHVAAYLSGGDGEASLQWVSVKGKHAHLNGPAPINELSSYLYRKDRTWQPLTV</sequence>
<reference evidence="4" key="1">
    <citation type="journal article" date="2019" name="Int. J. Syst. Evol. Microbiol.">
        <title>The Global Catalogue of Microorganisms (GCM) 10K type strain sequencing project: providing services to taxonomists for standard genome sequencing and annotation.</title>
        <authorList>
            <consortium name="The Broad Institute Genomics Platform"/>
            <consortium name="The Broad Institute Genome Sequencing Center for Infectious Disease"/>
            <person name="Wu L."/>
            <person name="Ma J."/>
        </authorList>
    </citation>
    <scope>NUCLEOTIDE SEQUENCE [LARGE SCALE GENOMIC DNA]</scope>
    <source>
        <strain evidence="4">JCM 6922</strain>
    </source>
</reference>
<dbReference type="RefSeq" id="WP_344606400.1">
    <property type="nucleotide sequence ID" value="NZ_BAAATK010000033.1"/>
</dbReference>
<name>A0ABP5XCV2_9ACTN</name>
<dbReference type="Proteomes" id="UP001500460">
    <property type="component" value="Unassembled WGS sequence"/>
</dbReference>
<dbReference type="PANTHER" id="PTHR43709:SF2">
    <property type="entry name" value="DUF453 DOMAIN PROTEIN (AFU_ORTHOLOGUE AFUA_6G00360)"/>
    <property type="match status" value="1"/>
</dbReference>
<organism evidence="3 4">
    <name type="scientific">Streptomyces glaucus</name>
    <dbReference type="NCBI Taxonomy" id="284029"/>
    <lineage>
        <taxon>Bacteria</taxon>
        <taxon>Bacillati</taxon>
        <taxon>Actinomycetota</taxon>
        <taxon>Actinomycetes</taxon>
        <taxon>Kitasatosporales</taxon>
        <taxon>Streptomycetaceae</taxon>
        <taxon>Streptomyces</taxon>
    </lineage>
</organism>
<evidence type="ECO:0000256" key="2">
    <source>
        <dbReference type="ARBA" id="ARBA00023235"/>
    </source>
</evidence>
<dbReference type="Pfam" id="PF04303">
    <property type="entry name" value="PrpF"/>
    <property type="match status" value="1"/>
</dbReference>
<keyword evidence="2" id="KW-0413">Isomerase</keyword>
<evidence type="ECO:0000313" key="3">
    <source>
        <dbReference type="EMBL" id="GAA2448358.1"/>
    </source>
</evidence>
<gene>
    <name evidence="3" type="ORF">GCM10010421_45490</name>
</gene>
<dbReference type="SUPFAM" id="SSF54506">
    <property type="entry name" value="Diaminopimelate epimerase-like"/>
    <property type="match status" value="2"/>
</dbReference>
<evidence type="ECO:0008006" key="5">
    <source>
        <dbReference type="Google" id="ProtNLM"/>
    </source>
</evidence>
<dbReference type="PANTHER" id="PTHR43709">
    <property type="entry name" value="ACONITATE ISOMERASE-RELATED"/>
    <property type="match status" value="1"/>
</dbReference>
<protein>
    <recommendedName>
        <fullName evidence="5">3-methylitaconate isomerase</fullName>
    </recommendedName>
</protein>
<evidence type="ECO:0000256" key="1">
    <source>
        <dbReference type="ARBA" id="ARBA00007673"/>
    </source>
</evidence>
<dbReference type="Gene3D" id="3.10.310.10">
    <property type="entry name" value="Diaminopimelate Epimerase, Chain A, domain 1"/>
    <property type="match status" value="2"/>
</dbReference>
<comment type="caution">
    <text evidence="3">The sequence shown here is derived from an EMBL/GenBank/DDBJ whole genome shotgun (WGS) entry which is preliminary data.</text>
</comment>
<proteinExistence type="inferred from homology"/>
<dbReference type="EMBL" id="BAAATK010000033">
    <property type="protein sequence ID" value="GAA2448358.1"/>
    <property type="molecule type" value="Genomic_DNA"/>
</dbReference>
<accession>A0ABP5XCV2</accession>